<evidence type="ECO:0000313" key="2">
    <source>
        <dbReference type="Proteomes" id="UP000800036"/>
    </source>
</evidence>
<reference evidence="1" key="1">
    <citation type="journal article" date="2020" name="Stud. Mycol.">
        <title>101 Dothideomycetes genomes: a test case for predicting lifestyles and emergence of pathogens.</title>
        <authorList>
            <person name="Haridas S."/>
            <person name="Albert R."/>
            <person name="Binder M."/>
            <person name="Bloem J."/>
            <person name="Labutti K."/>
            <person name="Salamov A."/>
            <person name="Andreopoulos B."/>
            <person name="Baker S."/>
            <person name="Barry K."/>
            <person name="Bills G."/>
            <person name="Bluhm B."/>
            <person name="Cannon C."/>
            <person name="Castanera R."/>
            <person name="Culley D."/>
            <person name="Daum C."/>
            <person name="Ezra D."/>
            <person name="Gonzalez J."/>
            <person name="Henrissat B."/>
            <person name="Kuo A."/>
            <person name="Liang C."/>
            <person name="Lipzen A."/>
            <person name="Lutzoni F."/>
            <person name="Magnuson J."/>
            <person name="Mondo S."/>
            <person name="Nolan M."/>
            <person name="Ohm R."/>
            <person name="Pangilinan J."/>
            <person name="Park H.-J."/>
            <person name="Ramirez L."/>
            <person name="Alfaro M."/>
            <person name="Sun H."/>
            <person name="Tritt A."/>
            <person name="Yoshinaga Y."/>
            <person name="Zwiers L.-H."/>
            <person name="Turgeon B."/>
            <person name="Goodwin S."/>
            <person name="Spatafora J."/>
            <person name="Crous P."/>
            <person name="Grigoriev I."/>
        </authorList>
    </citation>
    <scope>NUCLEOTIDE SEQUENCE</scope>
    <source>
        <strain evidence="1">CBS 107.79</strain>
    </source>
</reference>
<sequence>MAGEQSKKKLPLPHDLYSGPLVTIKVGLEEDLKNFCMHHSEYFQGALGSENLKEGATGEVELKDVARFTFGLLSEWLYKQTLSVPHD</sequence>
<dbReference type="Gene3D" id="3.30.710.10">
    <property type="entry name" value="Potassium Channel Kv1.1, Chain A"/>
    <property type="match status" value="1"/>
</dbReference>
<accession>A0A6A5UT55</accession>
<organism evidence="1 2">
    <name type="scientific">Bimuria novae-zelandiae CBS 107.79</name>
    <dbReference type="NCBI Taxonomy" id="1447943"/>
    <lineage>
        <taxon>Eukaryota</taxon>
        <taxon>Fungi</taxon>
        <taxon>Dikarya</taxon>
        <taxon>Ascomycota</taxon>
        <taxon>Pezizomycotina</taxon>
        <taxon>Dothideomycetes</taxon>
        <taxon>Pleosporomycetidae</taxon>
        <taxon>Pleosporales</taxon>
        <taxon>Massarineae</taxon>
        <taxon>Didymosphaeriaceae</taxon>
        <taxon>Bimuria</taxon>
    </lineage>
</organism>
<keyword evidence="2" id="KW-1185">Reference proteome</keyword>
<evidence type="ECO:0000313" key="1">
    <source>
        <dbReference type="EMBL" id="KAF1967550.1"/>
    </source>
</evidence>
<protein>
    <recommendedName>
        <fullName evidence="3">BTB domain-containing protein</fullName>
    </recommendedName>
</protein>
<dbReference type="AlphaFoldDB" id="A0A6A5UT55"/>
<proteinExistence type="predicted"/>
<dbReference type="OrthoDB" id="10643347at2759"/>
<name>A0A6A5UT55_9PLEO</name>
<evidence type="ECO:0008006" key="3">
    <source>
        <dbReference type="Google" id="ProtNLM"/>
    </source>
</evidence>
<dbReference type="EMBL" id="ML976730">
    <property type="protein sequence ID" value="KAF1967550.1"/>
    <property type="molecule type" value="Genomic_DNA"/>
</dbReference>
<dbReference type="Proteomes" id="UP000800036">
    <property type="component" value="Unassembled WGS sequence"/>
</dbReference>
<gene>
    <name evidence="1" type="ORF">BU23DRAFT_559207</name>
</gene>
<dbReference type="InterPro" id="IPR011333">
    <property type="entry name" value="SKP1/BTB/POZ_sf"/>
</dbReference>